<dbReference type="Proteomes" id="UP001232992">
    <property type="component" value="Unassembled WGS sequence"/>
</dbReference>
<evidence type="ECO:0000313" key="2">
    <source>
        <dbReference type="EMBL" id="MDJ1182759.1"/>
    </source>
</evidence>
<dbReference type="RefSeq" id="WP_283757412.1">
    <property type="nucleotide sequence ID" value="NZ_JAQOSQ010000004.1"/>
</dbReference>
<dbReference type="EMBL" id="JAQOSQ010000004">
    <property type="protein sequence ID" value="MDJ1182759.1"/>
    <property type="molecule type" value="Genomic_DNA"/>
</dbReference>
<comment type="caution">
    <text evidence="2">The sequence shown here is derived from an EMBL/GenBank/DDBJ whole genome shotgun (WGS) entry which is preliminary data.</text>
</comment>
<sequence length="63" mass="7393">MSTSLSNQRSTSFSPEHWDGEYKEEIQQTWELISKEQPVIDSDWEWGQVLPSWQTRFESCGAV</sequence>
<reference evidence="2 3" key="1">
    <citation type="submission" date="2023-01" db="EMBL/GenBank/DDBJ databases">
        <title>Novel diversity within Roseofilum (Cyanobacteria; Desertifilaceae) from marine benthic mats with descriptions of four novel species.</title>
        <authorList>
            <person name="Wang Y."/>
            <person name="Berthold D.E."/>
            <person name="Hu J."/>
            <person name="Lefler F.W."/>
            <person name="Laughinghouse H.D. IV."/>
        </authorList>
    </citation>
    <scope>NUCLEOTIDE SEQUENCE [LARGE SCALE GENOMIC DNA]</scope>
    <source>
        <strain evidence="2 3">BLCC-M143</strain>
    </source>
</reference>
<protein>
    <submittedName>
        <fullName evidence="2">Uncharacterized protein</fullName>
    </submittedName>
</protein>
<keyword evidence="3" id="KW-1185">Reference proteome</keyword>
<feature type="compositionally biased region" description="Polar residues" evidence="1">
    <location>
        <begin position="1"/>
        <end position="14"/>
    </location>
</feature>
<gene>
    <name evidence="2" type="ORF">PMH09_06075</name>
</gene>
<evidence type="ECO:0000256" key="1">
    <source>
        <dbReference type="SAM" id="MobiDB-lite"/>
    </source>
</evidence>
<accession>A0ABT7BU95</accession>
<feature type="region of interest" description="Disordered" evidence="1">
    <location>
        <begin position="1"/>
        <end position="20"/>
    </location>
</feature>
<name>A0ABT7BU95_9CYAN</name>
<organism evidence="2 3">
    <name type="scientific">Roseofilum casamattae BLCC-M143</name>
    <dbReference type="NCBI Taxonomy" id="3022442"/>
    <lineage>
        <taxon>Bacteria</taxon>
        <taxon>Bacillati</taxon>
        <taxon>Cyanobacteriota</taxon>
        <taxon>Cyanophyceae</taxon>
        <taxon>Desertifilales</taxon>
        <taxon>Desertifilaceae</taxon>
        <taxon>Roseofilum</taxon>
        <taxon>Roseofilum casamattae</taxon>
    </lineage>
</organism>
<proteinExistence type="predicted"/>
<evidence type="ECO:0000313" key="3">
    <source>
        <dbReference type="Proteomes" id="UP001232992"/>
    </source>
</evidence>